<dbReference type="Gene3D" id="3.30.830.10">
    <property type="entry name" value="Metalloenzyme, LuxS/M16 peptidase-like"/>
    <property type="match status" value="4"/>
</dbReference>
<keyword evidence="4" id="KW-0732">Signal</keyword>
<evidence type="ECO:0000256" key="3">
    <source>
        <dbReference type="RuleBase" id="RU004447"/>
    </source>
</evidence>
<comment type="cofactor">
    <cofactor evidence="1">
        <name>Zn(2+)</name>
        <dbReference type="ChEBI" id="CHEBI:29105"/>
    </cofactor>
</comment>
<dbReference type="InterPro" id="IPR011249">
    <property type="entry name" value="Metalloenz_LuxS/M16"/>
</dbReference>
<evidence type="ECO:0000313" key="8">
    <source>
        <dbReference type="Proteomes" id="UP000609651"/>
    </source>
</evidence>
<gene>
    <name evidence="7" type="ORF">LzC2_27160</name>
</gene>
<dbReference type="SUPFAM" id="SSF63411">
    <property type="entry name" value="LuxS/MPP-like metallohydrolase"/>
    <property type="match status" value="4"/>
</dbReference>
<evidence type="ECO:0000313" key="7">
    <source>
        <dbReference type="EMBL" id="NNJ26627.1"/>
    </source>
</evidence>
<dbReference type="InterPro" id="IPR007863">
    <property type="entry name" value="Peptidase_M16_C"/>
</dbReference>
<feature type="domain" description="Peptidase M16 C-terminal" evidence="6">
    <location>
        <begin position="668"/>
        <end position="850"/>
    </location>
</feature>
<comment type="caution">
    <text evidence="7">The sequence shown here is derived from an EMBL/GenBank/DDBJ whole genome shotgun (WGS) entry which is preliminary data.</text>
</comment>
<dbReference type="InterPro" id="IPR050361">
    <property type="entry name" value="MPP/UQCRC_Complex"/>
</dbReference>
<dbReference type="Pfam" id="PF00675">
    <property type="entry name" value="Peptidase_M16"/>
    <property type="match status" value="2"/>
</dbReference>
<protein>
    <recommendedName>
        <fullName evidence="9">Insulinase family protein</fullName>
    </recommendedName>
</protein>
<feature type="chain" id="PRO_5046089812" description="Insulinase family protein" evidence="4">
    <location>
        <begin position="22"/>
        <end position="931"/>
    </location>
</feature>
<sequence>MMSLSAAAALAAASLAAPAVAAPQPASPQNEVPMVEGVQYVATVEGISEYRLPNGLKILLFPDVSRPTVTVNCTVFVGSRHEGYGETGMAHLLEHMVFKGTPTFEDVPKELKDRGAVFNGSTWLDRTNYYETLPASEENLEFAIHLEADRLVNSYVKQEDLDSEMTVVRNEFERGENSPSRVLMQRMLATAFEWHNYGKSTIGNRADIERVPIQNLRAFYEKFYQPDNAMLIVAGSFDPVKALQYAKEHFGAIEKPTRVLPTTYTEEPPQDGERTVILRRVGDVAQIGAVYHVPAGPDPSFAAVDVLESILTDNPSGRLYKRLVETKRAASVSGGTFALHDPGVLLFTAEVAAANDPKDVLRAMLDVTESVPAEPVTEEEVARARARLLARRERAANDTSRIAVQLSEWSAQGDWRLYFLYRDRLEEVTAEDVQEVAARYLQSDNRTAGLFLPTEEPQRIEIPARPNLAEMLKDYKGRDVAAAGEAFDPAPEAIEARVIRTVLPSGLKVALLPKQTRGETVDARLSLRYGNEETLQGLSGATNLLGPLLMRGTEELTKQQIQDRLDELQAAIRAGGSDGTLTFTITAKRETLPAVMDLLGEVLESPTLPAEELALLKQATVARIEAGKSEPQTLAPTAVRRALSNYPDPADPRYVPTPEEQVEMISAVTPEQVAAIYNTLLTDATGELAVVGSFEPDAVLELAEEHLTGFGAADAPSFARLPQVPNPDAPAGDTNIVTPDKKNAVYYAALQLPISEEHPDYPALMIGNYILGSSGLSSRLGDRVRQQEGLSYGVGSQLSPRAKDDLTTFGLFAITNPANVPKLKSVIREEVDRLIAEGVTAEEVAAAKTSYLQKQRVSRASDSTLAATLGSQLYHDRTMAFTAEQEAQVAALTAEQVNEALEKHVDPAKLYVAVAGDFDTSAGEVTEDGVE</sequence>
<feature type="signal peptide" evidence="4">
    <location>
        <begin position="1"/>
        <end position="21"/>
    </location>
</feature>
<organism evidence="7 8">
    <name type="scientific">Alienimonas chondri</name>
    <dbReference type="NCBI Taxonomy" id="2681879"/>
    <lineage>
        <taxon>Bacteria</taxon>
        <taxon>Pseudomonadati</taxon>
        <taxon>Planctomycetota</taxon>
        <taxon>Planctomycetia</taxon>
        <taxon>Planctomycetales</taxon>
        <taxon>Planctomycetaceae</taxon>
        <taxon>Alienimonas</taxon>
    </lineage>
</organism>
<evidence type="ECO:0000256" key="1">
    <source>
        <dbReference type="ARBA" id="ARBA00001947"/>
    </source>
</evidence>
<comment type="similarity">
    <text evidence="2 3">Belongs to the peptidase M16 family.</text>
</comment>
<feature type="domain" description="Peptidase M16 C-terminal" evidence="6">
    <location>
        <begin position="213"/>
        <end position="388"/>
    </location>
</feature>
<dbReference type="Proteomes" id="UP000609651">
    <property type="component" value="Unassembled WGS sequence"/>
</dbReference>
<dbReference type="PANTHER" id="PTHR11851">
    <property type="entry name" value="METALLOPROTEASE"/>
    <property type="match status" value="1"/>
</dbReference>
<dbReference type="PANTHER" id="PTHR11851:SF49">
    <property type="entry name" value="MITOCHONDRIAL-PROCESSING PEPTIDASE SUBUNIT ALPHA"/>
    <property type="match status" value="1"/>
</dbReference>
<proteinExistence type="inferred from homology"/>
<evidence type="ECO:0000256" key="4">
    <source>
        <dbReference type="SAM" id="SignalP"/>
    </source>
</evidence>
<dbReference type="InterPro" id="IPR001431">
    <property type="entry name" value="Pept_M16_Zn_BS"/>
</dbReference>
<evidence type="ECO:0000256" key="2">
    <source>
        <dbReference type="ARBA" id="ARBA00007261"/>
    </source>
</evidence>
<dbReference type="InterPro" id="IPR011765">
    <property type="entry name" value="Pept_M16_N"/>
</dbReference>
<evidence type="ECO:0000259" key="6">
    <source>
        <dbReference type="Pfam" id="PF05193"/>
    </source>
</evidence>
<reference evidence="7 8" key="1">
    <citation type="journal article" date="2020" name="Syst. Appl. Microbiol.">
        <title>Alienimonas chondri sp. nov., a novel planctomycete isolated from the biofilm of the red alga Chondrus crispus.</title>
        <authorList>
            <person name="Vitorino I."/>
            <person name="Albuquerque L."/>
            <person name="Wiegand S."/>
            <person name="Kallscheuer N."/>
            <person name="da Costa M.S."/>
            <person name="Lobo-da-Cunha A."/>
            <person name="Jogler C."/>
            <person name="Lage O.M."/>
        </authorList>
    </citation>
    <scope>NUCLEOTIDE SEQUENCE [LARGE SCALE GENOMIC DNA]</scope>
    <source>
        <strain evidence="7 8">LzC2</strain>
    </source>
</reference>
<feature type="domain" description="Peptidase M16 N-terminal" evidence="5">
    <location>
        <begin position="65"/>
        <end position="203"/>
    </location>
</feature>
<dbReference type="EMBL" id="WTPX01000088">
    <property type="protein sequence ID" value="NNJ26627.1"/>
    <property type="molecule type" value="Genomic_DNA"/>
</dbReference>
<feature type="domain" description="Peptidase M16 N-terminal" evidence="5">
    <location>
        <begin position="513"/>
        <end position="642"/>
    </location>
</feature>
<evidence type="ECO:0008006" key="9">
    <source>
        <dbReference type="Google" id="ProtNLM"/>
    </source>
</evidence>
<keyword evidence="8" id="KW-1185">Reference proteome</keyword>
<name>A0ABX1VHA0_9PLAN</name>
<evidence type="ECO:0000259" key="5">
    <source>
        <dbReference type="Pfam" id="PF00675"/>
    </source>
</evidence>
<accession>A0ABX1VHA0</accession>
<dbReference type="Pfam" id="PF05193">
    <property type="entry name" value="Peptidase_M16_C"/>
    <property type="match status" value="2"/>
</dbReference>
<dbReference type="PROSITE" id="PS00143">
    <property type="entry name" value="INSULINASE"/>
    <property type="match status" value="1"/>
</dbReference>